<reference evidence="1 2" key="1">
    <citation type="submission" date="2022-03" db="EMBL/GenBank/DDBJ databases">
        <title>Parabacteroides sp. nov. isolated from swine feces.</title>
        <authorList>
            <person name="Bak J.E."/>
        </authorList>
    </citation>
    <scope>NUCLEOTIDE SEQUENCE [LARGE SCALE GENOMIC DNA]</scope>
    <source>
        <strain evidence="1 2">AGMB00274</strain>
    </source>
</reference>
<sequence length="268" mass="30942">MKILLCCLLGCVSLVAQDIPVSRFQPGEKVNYQLYFKWGLIMAKAGEASLTVDKASFQNQPAWQYSLLFRTNGIFERIYRMRDTMACFYTYDKGLLQYSSKHSDEGDYYSVDELTFAYQNDKAHIHSKRYTPTRTKIDTTLIVEGNVHDMLSATMYLRSLDWSRLQMGDERPFLIAVGRDVVHAAFRYEGQQVIEREGVKYRTRHFYVDVYDEAFTQSKAAGEVWIGDDENHIPIKIRAKLKIGAAEVYYQSSENLKYPFSCGISVSK</sequence>
<evidence type="ECO:0000313" key="1">
    <source>
        <dbReference type="EMBL" id="MCJ2380004.1"/>
    </source>
</evidence>
<organism evidence="1 2">
    <name type="scientific">Parabacteroides faecalis</name>
    <dbReference type="NCBI Taxonomy" id="2924040"/>
    <lineage>
        <taxon>Bacteria</taxon>
        <taxon>Pseudomonadati</taxon>
        <taxon>Bacteroidota</taxon>
        <taxon>Bacteroidia</taxon>
        <taxon>Bacteroidales</taxon>
        <taxon>Tannerellaceae</taxon>
        <taxon>Parabacteroides</taxon>
    </lineage>
</organism>
<comment type="caution">
    <text evidence="1">The sequence shown here is derived from an EMBL/GenBank/DDBJ whole genome shotgun (WGS) entry which is preliminary data.</text>
</comment>
<dbReference type="EMBL" id="JAKZMM010000009">
    <property type="protein sequence ID" value="MCJ2380004.1"/>
    <property type="molecule type" value="Genomic_DNA"/>
</dbReference>
<evidence type="ECO:0000313" key="2">
    <source>
        <dbReference type="Proteomes" id="UP001165444"/>
    </source>
</evidence>
<accession>A0ABT0BZ46</accession>
<protein>
    <submittedName>
        <fullName evidence="1">DUF3108 domain-containing protein</fullName>
    </submittedName>
</protein>
<gene>
    <name evidence="1" type="ORF">MUN53_05160</name>
</gene>
<name>A0ABT0BZ46_9BACT</name>
<dbReference type="Pfam" id="PF11306">
    <property type="entry name" value="DUF3108"/>
    <property type="match status" value="1"/>
</dbReference>
<dbReference type="RefSeq" id="WP_243323698.1">
    <property type="nucleotide sequence ID" value="NZ_JAKZMM010000009.1"/>
</dbReference>
<dbReference type="InterPro" id="IPR021457">
    <property type="entry name" value="DUF3108"/>
</dbReference>
<keyword evidence="2" id="KW-1185">Reference proteome</keyword>
<dbReference type="Proteomes" id="UP001165444">
    <property type="component" value="Unassembled WGS sequence"/>
</dbReference>
<proteinExistence type="predicted"/>